<reference evidence="2 3" key="1">
    <citation type="submission" date="2014-04" db="EMBL/GenBank/DDBJ databases">
        <authorList>
            <consortium name="DOE Joint Genome Institute"/>
            <person name="Kuo A."/>
            <person name="Kohler A."/>
            <person name="Nagy L.G."/>
            <person name="Floudas D."/>
            <person name="Copeland A."/>
            <person name="Barry K.W."/>
            <person name="Cichocki N."/>
            <person name="Veneault-Fourrey C."/>
            <person name="LaButti K."/>
            <person name="Lindquist E.A."/>
            <person name="Lipzen A."/>
            <person name="Lundell T."/>
            <person name="Morin E."/>
            <person name="Murat C."/>
            <person name="Sun H."/>
            <person name="Tunlid A."/>
            <person name="Henrissat B."/>
            <person name="Grigoriev I.V."/>
            <person name="Hibbett D.S."/>
            <person name="Martin F."/>
            <person name="Nordberg H.P."/>
            <person name="Cantor M.N."/>
            <person name="Hua S.X."/>
        </authorList>
    </citation>
    <scope>NUCLEOTIDE SEQUENCE [LARGE SCALE GENOMIC DNA]</scope>
    <source>
        <strain evidence="2 3">Foug A</strain>
    </source>
</reference>
<dbReference type="Pfam" id="PF00385">
    <property type="entry name" value="Chromo"/>
    <property type="match status" value="1"/>
</dbReference>
<dbReference type="GO" id="GO:0006338">
    <property type="term" value="P:chromatin remodeling"/>
    <property type="evidence" value="ECO:0007669"/>
    <property type="project" value="UniProtKB-ARBA"/>
</dbReference>
<dbReference type="PROSITE" id="PS50013">
    <property type="entry name" value="CHROMO_2"/>
    <property type="match status" value="1"/>
</dbReference>
<dbReference type="EMBL" id="KN822032">
    <property type="protein sequence ID" value="KIM63738.1"/>
    <property type="molecule type" value="Genomic_DNA"/>
</dbReference>
<evidence type="ECO:0000313" key="3">
    <source>
        <dbReference type="Proteomes" id="UP000053989"/>
    </source>
</evidence>
<reference evidence="3" key="2">
    <citation type="submission" date="2015-01" db="EMBL/GenBank/DDBJ databases">
        <title>Evolutionary Origins and Diversification of the Mycorrhizal Mutualists.</title>
        <authorList>
            <consortium name="DOE Joint Genome Institute"/>
            <consortium name="Mycorrhizal Genomics Consortium"/>
            <person name="Kohler A."/>
            <person name="Kuo A."/>
            <person name="Nagy L.G."/>
            <person name="Floudas D."/>
            <person name="Copeland A."/>
            <person name="Barry K.W."/>
            <person name="Cichocki N."/>
            <person name="Veneault-Fourrey C."/>
            <person name="LaButti K."/>
            <person name="Lindquist E.A."/>
            <person name="Lipzen A."/>
            <person name="Lundell T."/>
            <person name="Morin E."/>
            <person name="Murat C."/>
            <person name="Riley R."/>
            <person name="Ohm R."/>
            <person name="Sun H."/>
            <person name="Tunlid A."/>
            <person name="Henrissat B."/>
            <person name="Grigoriev I.V."/>
            <person name="Hibbett D.S."/>
            <person name="Martin F."/>
        </authorList>
    </citation>
    <scope>NUCLEOTIDE SEQUENCE [LARGE SCALE GENOMIC DNA]</scope>
    <source>
        <strain evidence="3">Foug A</strain>
    </source>
</reference>
<dbReference type="AlphaFoldDB" id="A0A0C2ZQA3"/>
<dbReference type="OrthoDB" id="3218226at2759"/>
<dbReference type="CDD" id="cd00024">
    <property type="entry name" value="CD_CSD"/>
    <property type="match status" value="1"/>
</dbReference>
<gene>
    <name evidence="2" type="ORF">SCLCIDRAFT_93731</name>
</gene>
<organism evidence="2 3">
    <name type="scientific">Scleroderma citrinum Foug A</name>
    <dbReference type="NCBI Taxonomy" id="1036808"/>
    <lineage>
        <taxon>Eukaryota</taxon>
        <taxon>Fungi</taxon>
        <taxon>Dikarya</taxon>
        <taxon>Basidiomycota</taxon>
        <taxon>Agaricomycotina</taxon>
        <taxon>Agaricomycetes</taxon>
        <taxon>Agaricomycetidae</taxon>
        <taxon>Boletales</taxon>
        <taxon>Sclerodermatineae</taxon>
        <taxon>Sclerodermataceae</taxon>
        <taxon>Scleroderma</taxon>
    </lineage>
</organism>
<dbReference type="InterPro" id="IPR000953">
    <property type="entry name" value="Chromo/chromo_shadow_dom"/>
</dbReference>
<sequence length="101" mass="11803">VNVSHVKPYLGPLPSQPMSWPSPIQVSEEHDEEYEVDYIVASCIYRRCRAGWLAYLVHWKGYEEHECTWELLHMAQSDFDSLFKPIPENLTICNAQFCSLE</sequence>
<dbReference type="STRING" id="1036808.A0A0C2ZQA3"/>
<feature type="non-terminal residue" evidence="2">
    <location>
        <position position="101"/>
    </location>
</feature>
<evidence type="ECO:0000259" key="1">
    <source>
        <dbReference type="PROSITE" id="PS50013"/>
    </source>
</evidence>
<dbReference type="InParanoid" id="A0A0C2ZQA3"/>
<keyword evidence="3" id="KW-1185">Reference proteome</keyword>
<evidence type="ECO:0000313" key="2">
    <source>
        <dbReference type="EMBL" id="KIM63738.1"/>
    </source>
</evidence>
<dbReference type="InterPro" id="IPR016197">
    <property type="entry name" value="Chromo-like_dom_sf"/>
</dbReference>
<protein>
    <recommendedName>
        <fullName evidence="1">Chromo domain-containing protein</fullName>
    </recommendedName>
</protein>
<dbReference type="HOGENOM" id="CLU_000384_31_1_1"/>
<dbReference type="Gene3D" id="2.40.50.40">
    <property type="match status" value="1"/>
</dbReference>
<dbReference type="SUPFAM" id="SSF54160">
    <property type="entry name" value="Chromo domain-like"/>
    <property type="match status" value="1"/>
</dbReference>
<dbReference type="InterPro" id="IPR023780">
    <property type="entry name" value="Chromo_domain"/>
</dbReference>
<name>A0A0C2ZQA3_9AGAM</name>
<proteinExistence type="predicted"/>
<dbReference type="Proteomes" id="UP000053989">
    <property type="component" value="Unassembled WGS sequence"/>
</dbReference>
<feature type="domain" description="Chromo" evidence="1">
    <location>
        <begin position="34"/>
        <end position="70"/>
    </location>
</feature>
<accession>A0A0C2ZQA3</accession>
<feature type="non-terminal residue" evidence="2">
    <location>
        <position position="1"/>
    </location>
</feature>